<dbReference type="PANTHER" id="PTHR10335:SF23">
    <property type="entry name" value="OB FOLD-CONTAINING PROTEIN, NUCLEIC ACID BINDING"/>
    <property type="match status" value="1"/>
</dbReference>
<protein>
    <recommendedName>
        <fullName evidence="2">Swiss Army Knife RNA repair protein HAD domain-containing protein</fullName>
    </recommendedName>
</protein>
<evidence type="ECO:0000313" key="4">
    <source>
        <dbReference type="Proteomes" id="UP000813444"/>
    </source>
</evidence>
<feature type="compositionally biased region" description="Basic and acidic residues" evidence="1">
    <location>
        <begin position="488"/>
        <end position="497"/>
    </location>
</feature>
<comment type="caution">
    <text evidence="3">The sequence shown here is derived from an EMBL/GenBank/DDBJ whole genome shotgun (WGS) entry which is preliminary data.</text>
</comment>
<dbReference type="EMBL" id="JAGPNK010000003">
    <property type="protein sequence ID" value="KAH7325063.1"/>
    <property type="molecule type" value="Genomic_DNA"/>
</dbReference>
<dbReference type="GO" id="GO:0008649">
    <property type="term" value="F:rRNA methyltransferase activity"/>
    <property type="evidence" value="ECO:0007669"/>
    <property type="project" value="TreeGrafter"/>
</dbReference>
<gene>
    <name evidence="3" type="ORF">B0I35DRAFT_349210</name>
</gene>
<dbReference type="AlphaFoldDB" id="A0A8K0T3N0"/>
<dbReference type="GO" id="GO:1990259">
    <property type="term" value="F:histone H2AQ104 methyltransferase activity"/>
    <property type="evidence" value="ECO:0007669"/>
    <property type="project" value="TreeGrafter"/>
</dbReference>
<evidence type="ECO:0000256" key="1">
    <source>
        <dbReference type="SAM" id="MobiDB-lite"/>
    </source>
</evidence>
<dbReference type="GO" id="GO:0000494">
    <property type="term" value="P:box C/D sno(s)RNA 3'-end processing"/>
    <property type="evidence" value="ECO:0007669"/>
    <property type="project" value="TreeGrafter"/>
</dbReference>
<dbReference type="InterPro" id="IPR018812">
    <property type="entry name" value="SAK_HAD"/>
</dbReference>
<dbReference type="GO" id="GO:0031428">
    <property type="term" value="C:box C/D methylation guide snoRNP complex"/>
    <property type="evidence" value="ECO:0007669"/>
    <property type="project" value="TreeGrafter"/>
</dbReference>
<proteinExistence type="predicted"/>
<dbReference type="GO" id="GO:0032040">
    <property type="term" value="C:small-subunit processome"/>
    <property type="evidence" value="ECO:0007669"/>
    <property type="project" value="TreeGrafter"/>
</dbReference>
<dbReference type="GO" id="GO:0003723">
    <property type="term" value="F:RNA binding"/>
    <property type="evidence" value="ECO:0007669"/>
    <property type="project" value="TreeGrafter"/>
</dbReference>
<evidence type="ECO:0000313" key="3">
    <source>
        <dbReference type="EMBL" id="KAH7325063.1"/>
    </source>
</evidence>
<evidence type="ECO:0000259" key="2">
    <source>
        <dbReference type="Pfam" id="PF10307"/>
    </source>
</evidence>
<name>A0A8K0T3N0_9HYPO</name>
<dbReference type="Proteomes" id="UP000813444">
    <property type="component" value="Unassembled WGS sequence"/>
</dbReference>
<accession>A0A8K0T3N0</accession>
<dbReference type="OrthoDB" id="5596992at2759"/>
<keyword evidence="4" id="KW-1185">Reference proteome</keyword>
<feature type="domain" description="Swiss Army Knife RNA repair protein HAD" evidence="2">
    <location>
        <begin position="53"/>
        <end position="257"/>
    </location>
</feature>
<reference evidence="3" key="1">
    <citation type="journal article" date="2021" name="Nat. Commun.">
        <title>Genetic determinants of endophytism in the Arabidopsis root mycobiome.</title>
        <authorList>
            <person name="Mesny F."/>
            <person name="Miyauchi S."/>
            <person name="Thiergart T."/>
            <person name="Pickel B."/>
            <person name="Atanasova L."/>
            <person name="Karlsson M."/>
            <person name="Huettel B."/>
            <person name="Barry K.W."/>
            <person name="Haridas S."/>
            <person name="Chen C."/>
            <person name="Bauer D."/>
            <person name="Andreopoulos W."/>
            <person name="Pangilinan J."/>
            <person name="LaButti K."/>
            <person name="Riley R."/>
            <person name="Lipzen A."/>
            <person name="Clum A."/>
            <person name="Drula E."/>
            <person name="Henrissat B."/>
            <person name="Kohler A."/>
            <person name="Grigoriev I.V."/>
            <person name="Martin F.M."/>
            <person name="Hacquard S."/>
        </authorList>
    </citation>
    <scope>NUCLEOTIDE SEQUENCE</scope>
    <source>
        <strain evidence="3">MPI-CAGE-CH-0235</strain>
    </source>
</reference>
<organism evidence="3 4">
    <name type="scientific">Stachybotrys elegans</name>
    <dbReference type="NCBI Taxonomy" id="80388"/>
    <lineage>
        <taxon>Eukaryota</taxon>
        <taxon>Fungi</taxon>
        <taxon>Dikarya</taxon>
        <taxon>Ascomycota</taxon>
        <taxon>Pezizomycotina</taxon>
        <taxon>Sordariomycetes</taxon>
        <taxon>Hypocreomycetidae</taxon>
        <taxon>Hypocreales</taxon>
        <taxon>Stachybotryaceae</taxon>
        <taxon>Stachybotrys</taxon>
    </lineage>
</organism>
<sequence length="539" mass="59685">MASAYHAYHGAANGSQFTVTSLGRWSVLNKALPPVESIKALHVYDFDNTLFKTPLPNPALWTAPTIGLLSNIDIFVNGGWWHDSRILASTGQGLEKEEPRAWEGWWNEKVVELVRLSGKQPDALCVLLTGRSEAGFADLIKKMVASKGLEFDMIGLKPRVSPTNQQFQSTMHFKQLFLTALVETYRSAAEIKVYEDRPKHTKGFRDFFAEYNHRQIAQPTRAVPLAADVVQVVDTSTLLDPVMEVVEVQNMVNNHNQAVMKQPFHQRQPKLHLKKTVFFTSYTIKAEDSKKLIKVVDLPGGDLKMLGSNILICPRPCPASLLQKVGGMGSRLVWEVNAWGCYEDSVWAVRVRPVPSTAKYHVETSVPMVVIAMRKGARPADAGKITTWHPIPEAECFVFETIVGEKAILRVEREGQEEFDSPANRGPKRKFAGDNDRSPRHTPGGRNEARGFHSGRGATRGRGGNPRGAKHGARGSGRGGRGRGHNYRSLDDVDKGQQDGQVDYDDAFPSLPATQPSWQQGQQGQGRPSGAGADLQNYY</sequence>
<feature type="region of interest" description="Disordered" evidence="1">
    <location>
        <begin position="414"/>
        <end position="539"/>
    </location>
</feature>
<dbReference type="Pfam" id="PF10307">
    <property type="entry name" value="HAD_SAK_1"/>
    <property type="match status" value="1"/>
</dbReference>
<dbReference type="PANTHER" id="PTHR10335">
    <property type="entry name" value="RRNA 2-O-METHYLTRANSFERASE FIBRILLARIN"/>
    <property type="match status" value="1"/>
</dbReference>